<dbReference type="PANTHER" id="PTHR43854:SF1">
    <property type="entry name" value="INDOLEPYRUVATE OXIDOREDUCTASE SUBUNIT IORB"/>
    <property type="match status" value="1"/>
</dbReference>
<dbReference type="Gene3D" id="3.40.920.10">
    <property type="entry name" value="Pyruvate-ferredoxin oxidoreductase, PFOR, domain III"/>
    <property type="match status" value="1"/>
</dbReference>
<dbReference type="Proteomes" id="UP000503162">
    <property type="component" value="Chromosome"/>
</dbReference>
<protein>
    <submittedName>
        <fullName evidence="4">Indolepyruvate oxidoreductase subunit beta family protein</fullName>
    </submittedName>
</protein>
<feature type="domain" description="Pyruvate/ketoisovalerate oxidoreductase catalytic" evidence="2">
    <location>
        <begin position="13"/>
        <end position="203"/>
    </location>
</feature>
<name>A0A6G8IHV7_9BURK</name>
<evidence type="ECO:0000313" key="4">
    <source>
        <dbReference type="EMBL" id="QIM52615.1"/>
    </source>
</evidence>
<sequence length="496" mass="53690">MTQPLCILIGAMGGEGGGVLADWLIDAAMEAGFPVQSTSVPGVAQRTGATTYYVEIYPESRAALGGREPVLSLTPTVGQVDLVAASELMEAGRAIQNGYVHPERTLLVASTHREYAVSEKAAMGDGRFDSGRVLDAAQRQARASVLLDMRALAQQHGTVINTVLFGAMAGSGVLPFAREACERAIERSGKAVKASLRGFAAGFDAAQGRVQATQQLAEGVKGLHELPARVRALPEPLHAVVAAGVALTTEYQDARYAGQYLDTVQRVLAAEQASGRDGHERLDVTRETARHLALWMAYEDVIRVAQLKTRKERLDRVRREVGAKPGEPLLTTEYLKPGLDEIASLLPPALSRWFRRATEGRTWNRGLHVRTDTLRGFLMLCALRSLKGLRRRTARFAEEHAAIARWLAAIEARMHEAAALEIALAGNLVKGYGDTHKRGHRNLGALLDEAAQGAPAERLKALRQAALADPEGRQLSGVLGRPLVQPIRIVRRPVRP</sequence>
<gene>
    <name evidence="4" type="ORF">G9Q37_10875</name>
</gene>
<accession>A0A6G8IHV7</accession>
<dbReference type="SUPFAM" id="SSF53323">
    <property type="entry name" value="Pyruvate-ferredoxin oxidoreductase, PFOR, domain III"/>
    <property type="match status" value="1"/>
</dbReference>
<reference evidence="4 5" key="1">
    <citation type="submission" date="2020-03" db="EMBL/GenBank/DDBJ databases">
        <title>Hydrogenophaga sp. nov. isolated from cyanobacterial mat.</title>
        <authorList>
            <person name="Thorat V."/>
            <person name="Kirdat K."/>
            <person name="Tiwarekar B."/>
            <person name="Costa E.D."/>
            <person name="Yadav A."/>
        </authorList>
    </citation>
    <scope>NUCLEOTIDE SEQUENCE [LARGE SCALE GENOMIC DNA]</scope>
    <source>
        <strain evidence="4 5">BA0156</strain>
    </source>
</reference>
<dbReference type="InterPro" id="IPR046667">
    <property type="entry name" value="DUF6537"/>
</dbReference>
<feature type="domain" description="DUF6537" evidence="3">
    <location>
        <begin position="237"/>
        <end position="446"/>
    </location>
</feature>
<dbReference type="InterPro" id="IPR002869">
    <property type="entry name" value="Pyrv_flavodox_OxRed_cen"/>
</dbReference>
<evidence type="ECO:0000259" key="3">
    <source>
        <dbReference type="Pfam" id="PF20169"/>
    </source>
</evidence>
<dbReference type="Pfam" id="PF20169">
    <property type="entry name" value="DUF6537"/>
    <property type="match status" value="1"/>
</dbReference>
<dbReference type="InterPro" id="IPR019752">
    <property type="entry name" value="Pyrv/ketoisovalerate_OxRed_cat"/>
</dbReference>
<keyword evidence="5" id="KW-1185">Reference proteome</keyword>
<proteinExistence type="predicted"/>
<dbReference type="NCBIfam" id="NF006179">
    <property type="entry name" value="PRK08312.1"/>
    <property type="match status" value="1"/>
</dbReference>
<dbReference type="AlphaFoldDB" id="A0A6G8IHV7"/>
<keyword evidence="1" id="KW-0560">Oxidoreductase</keyword>
<dbReference type="Pfam" id="PF01558">
    <property type="entry name" value="POR"/>
    <property type="match status" value="1"/>
</dbReference>
<keyword evidence="4" id="KW-0670">Pyruvate</keyword>
<dbReference type="RefSeq" id="WP_166227217.1">
    <property type="nucleotide sequence ID" value="NZ_CP049989.1"/>
</dbReference>
<dbReference type="KEGG" id="hcz:G9Q37_10875"/>
<dbReference type="InterPro" id="IPR052198">
    <property type="entry name" value="IorB_Oxidoreductase"/>
</dbReference>
<evidence type="ECO:0000256" key="1">
    <source>
        <dbReference type="ARBA" id="ARBA00023002"/>
    </source>
</evidence>
<dbReference type="PANTHER" id="PTHR43854">
    <property type="entry name" value="INDOLEPYRUVATE OXIDOREDUCTASE SUBUNIT IORB"/>
    <property type="match status" value="1"/>
</dbReference>
<dbReference type="EMBL" id="CP049989">
    <property type="protein sequence ID" value="QIM52615.1"/>
    <property type="molecule type" value="Genomic_DNA"/>
</dbReference>
<evidence type="ECO:0000313" key="5">
    <source>
        <dbReference type="Proteomes" id="UP000503162"/>
    </source>
</evidence>
<evidence type="ECO:0000259" key="2">
    <source>
        <dbReference type="Pfam" id="PF01558"/>
    </source>
</evidence>
<dbReference type="GO" id="GO:0016903">
    <property type="term" value="F:oxidoreductase activity, acting on the aldehyde or oxo group of donors"/>
    <property type="evidence" value="ECO:0007669"/>
    <property type="project" value="InterPro"/>
</dbReference>
<organism evidence="4 5">
    <name type="scientific">Hydrogenophaga crocea</name>
    <dbReference type="NCBI Taxonomy" id="2716225"/>
    <lineage>
        <taxon>Bacteria</taxon>
        <taxon>Pseudomonadati</taxon>
        <taxon>Pseudomonadota</taxon>
        <taxon>Betaproteobacteria</taxon>
        <taxon>Burkholderiales</taxon>
        <taxon>Comamonadaceae</taxon>
        <taxon>Hydrogenophaga</taxon>
    </lineage>
</organism>